<comment type="caution">
    <text evidence="1">The sequence shown here is derived from an EMBL/GenBank/DDBJ whole genome shotgun (WGS) entry which is preliminary data.</text>
</comment>
<gene>
    <name evidence="1" type="ORF">COLO4_01974</name>
</gene>
<protein>
    <submittedName>
        <fullName evidence="1">Uncharacterized protein</fullName>
    </submittedName>
</protein>
<name>A0A1R3L1V2_9ROSI</name>
<sequence>MDDSSICRVFNSRRIKCFLQKKFSGRTERSFRSFRFGDTQRL</sequence>
<reference evidence="2" key="1">
    <citation type="submission" date="2013-09" db="EMBL/GenBank/DDBJ databases">
        <title>Corchorus olitorius genome sequencing.</title>
        <authorList>
            <person name="Alam M."/>
            <person name="Haque M.S."/>
            <person name="Islam M.S."/>
            <person name="Emdad E.M."/>
            <person name="Islam M.M."/>
            <person name="Ahmed B."/>
            <person name="Halim A."/>
            <person name="Hossen Q.M.M."/>
            <person name="Hossain M.Z."/>
            <person name="Ahmed R."/>
            <person name="Khan M.M."/>
            <person name="Islam R."/>
            <person name="Rashid M.M."/>
            <person name="Khan S.A."/>
            <person name="Rahman M.S."/>
            <person name="Alam M."/>
            <person name="Yahiya A.S."/>
            <person name="Khan M.S."/>
            <person name="Azam M.S."/>
            <person name="Haque T."/>
            <person name="Lashkar M.Z.H."/>
            <person name="Akhand A.I."/>
            <person name="Morshed G."/>
            <person name="Roy S."/>
            <person name="Uddin K.S."/>
            <person name="Rabeya T."/>
            <person name="Hossain A.S."/>
            <person name="Chowdhury A."/>
            <person name="Snigdha A.R."/>
            <person name="Mortoza M.S."/>
            <person name="Matin S.A."/>
            <person name="Hoque S.M.E."/>
            <person name="Islam M.K."/>
            <person name="Roy D.K."/>
            <person name="Haider R."/>
            <person name="Moosa M.M."/>
            <person name="Elias S.M."/>
            <person name="Hasan A.M."/>
            <person name="Jahan S."/>
            <person name="Shafiuddin M."/>
            <person name="Mahmood N."/>
            <person name="Shommy N.S."/>
        </authorList>
    </citation>
    <scope>NUCLEOTIDE SEQUENCE [LARGE SCALE GENOMIC DNA]</scope>
    <source>
        <strain evidence="2">cv. O-4</strain>
    </source>
</reference>
<dbReference type="Proteomes" id="UP000187203">
    <property type="component" value="Unassembled WGS sequence"/>
</dbReference>
<evidence type="ECO:0000313" key="1">
    <source>
        <dbReference type="EMBL" id="OMP13267.1"/>
    </source>
</evidence>
<organism evidence="1 2">
    <name type="scientific">Corchorus olitorius</name>
    <dbReference type="NCBI Taxonomy" id="93759"/>
    <lineage>
        <taxon>Eukaryota</taxon>
        <taxon>Viridiplantae</taxon>
        <taxon>Streptophyta</taxon>
        <taxon>Embryophyta</taxon>
        <taxon>Tracheophyta</taxon>
        <taxon>Spermatophyta</taxon>
        <taxon>Magnoliopsida</taxon>
        <taxon>eudicotyledons</taxon>
        <taxon>Gunneridae</taxon>
        <taxon>Pentapetalae</taxon>
        <taxon>rosids</taxon>
        <taxon>malvids</taxon>
        <taxon>Malvales</taxon>
        <taxon>Malvaceae</taxon>
        <taxon>Grewioideae</taxon>
        <taxon>Apeibeae</taxon>
        <taxon>Corchorus</taxon>
    </lineage>
</organism>
<proteinExistence type="predicted"/>
<keyword evidence="2" id="KW-1185">Reference proteome</keyword>
<evidence type="ECO:0000313" key="2">
    <source>
        <dbReference type="Proteomes" id="UP000187203"/>
    </source>
</evidence>
<dbReference type="EMBL" id="AWUE01004708">
    <property type="protein sequence ID" value="OMP13267.1"/>
    <property type="molecule type" value="Genomic_DNA"/>
</dbReference>
<accession>A0A1R3L1V2</accession>
<dbReference type="AlphaFoldDB" id="A0A1R3L1V2"/>